<dbReference type="Gene3D" id="3.30.70.270">
    <property type="match status" value="1"/>
</dbReference>
<dbReference type="SUPFAM" id="SSF56672">
    <property type="entry name" value="DNA/RNA polymerases"/>
    <property type="match status" value="1"/>
</dbReference>
<accession>A0A8B6C343</accession>
<dbReference type="CDD" id="cd03714">
    <property type="entry name" value="RT_DIRS1"/>
    <property type="match status" value="1"/>
</dbReference>
<sequence length="259" mass="30144">MSDPAEINMLIDRKIKDAMSQNQNEILQSIDRLMSSRLDTFQRSVHETQRQLSETQMSKIQQMNTENYVFKRKGKEEQFKVNTKIANKMKEARSSNRNAGQQRKYRGAMRNICERFKYEDASVASQMFKKGDYCFTYDLRSAYHHVEIFESHKTYLGFTWVKNRETKYYVFNVLPFGISTAGYIFTKVVRCIVKYLRNSGLKIIMYLDDGFGGADEISQAQETSIVVQKVLKASGFLIAEDKCNWTPSQNVVWLVCMAI</sequence>
<organism evidence="2 3">
    <name type="scientific">Mytilus galloprovincialis</name>
    <name type="common">Mediterranean mussel</name>
    <dbReference type="NCBI Taxonomy" id="29158"/>
    <lineage>
        <taxon>Eukaryota</taxon>
        <taxon>Metazoa</taxon>
        <taxon>Spiralia</taxon>
        <taxon>Lophotrochozoa</taxon>
        <taxon>Mollusca</taxon>
        <taxon>Bivalvia</taxon>
        <taxon>Autobranchia</taxon>
        <taxon>Pteriomorphia</taxon>
        <taxon>Mytilida</taxon>
        <taxon>Mytiloidea</taxon>
        <taxon>Mytilidae</taxon>
        <taxon>Mytilinae</taxon>
        <taxon>Mytilus</taxon>
    </lineage>
</organism>
<comment type="caution">
    <text evidence="2">The sequence shown here is derived from an EMBL/GenBank/DDBJ whole genome shotgun (WGS) entry which is preliminary data.</text>
</comment>
<evidence type="ECO:0000259" key="1">
    <source>
        <dbReference type="Pfam" id="PF00078"/>
    </source>
</evidence>
<dbReference type="Pfam" id="PF00078">
    <property type="entry name" value="RVT_1"/>
    <property type="match status" value="1"/>
</dbReference>
<evidence type="ECO:0000313" key="2">
    <source>
        <dbReference type="EMBL" id="VDH98891.1"/>
    </source>
</evidence>
<gene>
    <name evidence="2" type="ORF">MGAL_10B055268</name>
</gene>
<dbReference type="InterPro" id="IPR043128">
    <property type="entry name" value="Rev_trsase/Diguanyl_cyclase"/>
</dbReference>
<dbReference type="OrthoDB" id="6083831at2759"/>
<dbReference type="AlphaFoldDB" id="A0A8B6C343"/>
<proteinExistence type="predicted"/>
<dbReference type="InterPro" id="IPR043502">
    <property type="entry name" value="DNA/RNA_pol_sf"/>
</dbReference>
<dbReference type="PANTHER" id="PTHR33050:SF7">
    <property type="entry name" value="RIBONUCLEASE H"/>
    <property type="match status" value="1"/>
</dbReference>
<dbReference type="InterPro" id="IPR000477">
    <property type="entry name" value="RT_dom"/>
</dbReference>
<dbReference type="InterPro" id="IPR052055">
    <property type="entry name" value="Hepadnavirus_pol/RT"/>
</dbReference>
<name>A0A8B6C343_MYTGA</name>
<dbReference type="Proteomes" id="UP000596742">
    <property type="component" value="Unassembled WGS sequence"/>
</dbReference>
<evidence type="ECO:0000313" key="3">
    <source>
        <dbReference type="Proteomes" id="UP000596742"/>
    </source>
</evidence>
<dbReference type="PANTHER" id="PTHR33050">
    <property type="entry name" value="REVERSE TRANSCRIPTASE DOMAIN-CONTAINING PROTEIN"/>
    <property type="match status" value="1"/>
</dbReference>
<feature type="domain" description="Reverse transcriptase" evidence="1">
    <location>
        <begin position="81"/>
        <end position="254"/>
    </location>
</feature>
<dbReference type="Gene3D" id="3.10.10.10">
    <property type="entry name" value="HIV Type 1 Reverse Transcriptase, subunit A, domain 1"/>
    <property type="match status" value="1"/>
</dbReference>
<protein>
    <recommendedName>
        <fullName evidence="1">Reverse transcriptase domain-containing protein</fullName>
    </recommendedName>
</protein>
<reference evidence="2" key="1">
    <citation type="submission" date="2018-11" db="EMBL/GenBank/DDBJ databases">
        <authorList>
            <person name="Alioto T."/>
            <person name="Alioto T."/>
        </authorList>
    </citation>
    <scope>NUCLEOTIDE SEQUENCE</scope>
</reference>
<keyword evidence="3" id="KW-1185">Reference proteome</keyword>
<dbReference type="EMBL" id="UYJE01001064">
    <property type="protein sequence ID" value="VDH98891.1"/>
    <property type="molecule type" value="Genomic_DNA"/>
</dbReference>